<reference evidence="1 2" key="1">
    <citation type="submission" date="2019-03" db="EMBL/GenBank/DDBJ databases">
        <title>Genomic Encyclopedia of Type Strains, Phase IV (KMG-IV): sequencing the most valuable type-strain genomes for metagenomic binning, comparative biology and taxonomic classification.</title>
        <authorList>
            <person name="Goeker M."/>
        </authorList>
    </citation>
    <scope>NUCLEOTIDE SEQUENCE [LARGE SCALE GENOMIC DNA]</scope>
    <source>
        <strain evidence="1 2">LX-B</strain>
    </source>
</reference>
<name>A0A4R1QWX0_HYDET</name>
<keyword evidence="1" id="KW-0418">Kinase</keyword>
<proteinExistence type="predicted"/>
<comment type="caution">
    <text evidence="1">The sequence shown here is derived from an EMBL/GenBank/DDBJ whole genome shotgun (WGS) entry which is preliminary data.</text>
</comment>
<evidence type="ECO:0000313" key="1">
    <source>
        <dbReference type="EMBL" id="TCL57455.1"/>
    </source>
</evidence>
<dbReference type="AlphaFoldDB" id="A0A4R1QWX0"/>
<dbReference type="OrthoDB" id="1100724at2"/>
<dbReference type="Pfam" id="PF13238">
    <property type="entry name" value="AAA_18"/>
    <property type="match status" value="1"/>
</dbReference>
<accession>A0A4R1QWX0</accession>
<keyword evidence="1" id="KW-0808">Transferase</keyword>
<keyword evidence="2" id="KW-1185">Reference proteome</keyword>
<dbReference type="RefSeq" id="WP_132017121.1">
    <property type="nucleotide sequence ID" value="NZ_SLUN01000046.1"/>
</dbReference>
<dbReference type="InterPro" id="IPR027417">
    <property type="entry name" value="P-loop_NTPase"/>
</dbReference>
<dbReference type="EMBL" id="SLUN01000046">
    <property type="protein sequence ID" value="TCL57455.1"/>
    <property type="molecule type" value="Genomic_DNA"/>
</dbReference>
<gene>
    <name evidence="1" type="ORF">EDC14_104615</name>
</gene>
<dbReference type="Gene3D" id="3.40.50.300">
    <property type="entry name" value="P-loop containing nucleotide triphosphate hydrolases"/>
    <property type="match status" value="1"/>
</dbReference>
<evidence type="ECO:0000313" key="2">
    <source>
        <dbReference type="Proteomes" id="UP000295008"/>
    </source>
</evidence>
<organism evidence="1 2">
    <name type="scientific">Hydrogenispora ethanolica</name>
    <dbReference type="NCBI Taxonomy" id="1082276"/>
    <lineage>
        <taxon>Bacteria</taxon>
        <taxon>Bacillati</taxon>
        <taxon>Bacillota</taxon>
        <taxon>Hydrogenispora</taxon>
    </lineage>
</organism>
<sequence length="188" mass="21533">MTDANFKIAVSGDLGSGKSTVCKLLLEKLPGFRIFSMGEAWRKLAEDRGMTILELNQYSETHPLDEEMDEAMAKMGKAEEQIIFDSRLGWHFVPHSFKVHLTVDPRAAASRIFNDRRRGDAEEYASVDEAMQKILERHQSEKQRYLQKYGIDCTNPANYHLIIDTTHQTPEAVAESIIGRFRSWAEQQ</sequence>
<dbReference type="GO" id="GO:0016301">
    <property type="term" value="F:kinase activity"/>
    <property type="evidence" value="ECO:0007669"/>
    <property type="project" value="UniProtKB-KW"/>
</dbReference>
<protein>
    <submittedName>
        <fullName evidence="1">Cytidylate kinase</fullName>
    </submittedName>
</protein>
<dbReference type="Proteomes" id="UP000295008">
    <property type="component" value="Unassembled WGS sequence"/>
</dbReference>
<dbReference type="SUPFAM" id="SSF52540">
    <property type="entry name" value="P-loop containing nucleoside triphosphate hydrolases"/>
    <property type="match status" value="1"/>
</dbReference>